<protein>
    <submittedName>
        <fullName evidence="2">Uncharacterized protein</fullName>
    </submittedName>
</protein>
<reference evidence="2 3" key="1">
    <citation type="journal article" date="2021" name="Hortic Res">
        <title>Chromosome-scale assembly of the Dendrobium chrysotoxum genome enhances the understanding of orchid evolution.</title>
        <authorList>
            <person name="Zhang Y."/>
            <person name="Zhang G.Q."/>
            <person name="Zhang D."/>
            <person name="Liu X.D."/>
            <person name="Xu X.Y."/>
            <person name="Sun W.H."/>
            <person name="Yu X."/>
            <person name="Zhu X."/>
            <person name="Wang Z.W."/>
            <person name="Zhao X."/>
            <person name="Zhong W.Y."/>
            <person name="Chen H."/>
            <person name="Yin W.L."/>
            <person name="Huang T."/>
            <person name="Niu S.C."/>
            <person name="Liu Z.J."/>
        </authorList>
    </citation>
    <scope>NUCLEOTIDE SEQUENCE [LARGE SCALE GENOMIC DNA]</scope>
    <source>
        <strain evidence="2">Lindl</strain>
    </source>
</reference>
<keyword evidence="1" id="KW-1133">Transmembrane helix</keyword>
<dbReference type="EMBL" id="JAGFBR010000004">
    <property type="protein sequence ID" value="KAH0468287.1"/>
    <property type="molecule type" value="Genomic_DNA"/>
</dbReference>
<evidence type="ECO:0000313" key="3">
    <source>
        <dbReference type="Proteomes" id="UP000775213"/>
    </source>
</evidence>
<proteinExistence type="predicted"/>
<comment type="caution">
    <text evidence="2">The sequence shown here is derived from an EMBL/GenBank/DDBJ whole genome shotgun (WGS) entry which is preliminary data.</text>
</comment>
<accession>A0AAV7HKA4</accession>
<evidence type="ECO:0000313" key="2">
    <source>
        <dbReference type="EMBL" id="KAH0468287.1"/>
    </source>
</evidence>
<sequence length="78" mass="9519">MNVEIIWVEFVTIFQELVCISIIPTINTRSFYWIRVRRKDRLKDELRHPFVPVRIQEFLELVESARLIENDLAMLLFR</sequence>
<keyword evidence="1" id="KW-0472">Membrane</keyword>
<dbReference type="Proteomes" id="UP000775213">
    <property type="component" value="Unassembled WGS sequence"/>
</dbReference>
<keyword evidence="3" id="KW-1185">Reference proteome</keyword>
<evidence type="ECO:0000256" key="1">
    <source>
        <dbReference type="SAM" id="Phobius"/>
    </source>
</evidence>
<organism evidence="2 3">
    <name type="scientific">Dendrobium chrysotoxum</name>
    <name type="common">Orchid</name>
    <dbReference type="NCBI Taxonomy" id="161865"/>
    <lineage>
        <taxon>Eukaryota</taxon>
        <taxon>Viridiplantae</taxon>
        <taxon>Streptophyta</taxon>
        <taxon>Embryophyta</taxon>
        <taxon>Tracheophyta</taxon>
        <taxon>Spermatophyta</taxon>
        <taxon>Magnoliopsida</taxon>
        <taxon>Liliopsida</taxon>
        <taxon>Asparagales</taxon>
        <taxon>Orchidaceae</taxon>
        <taxon>Epidendroideae</taxon>
        <taxon>Malaxideae</taxon>
        <taxon>Dendrobiinae</taxon>
        <taxon>Dendrobium</taxon>
    </lineage>
</organism>
<dbReference type="AlphaFoldDB" id="A0AAV7HKA4"/>
<gene>
    <name evidence="2" type="ORF">IEQ34_003320</name>
</gene>
<keyword evidence="1" id="KW-0812">Transmembrane</keyword>
<feature type="transmembrane region" description="Helical" evidence="1">
    <location>
        <begin position="6"/>
        <end position="32"/>
    </location>
</feature>
<name>A0AAV7HKA4_DENCH</name>